<dbReference type="PANTHER" id="PTHR31964">
    <property type="entry name" value="ADENINE NUCLEOTIDE ALPHA HYDROLASES-LIKE SUPERFAMILY PROTEIN"/>
    <property type="match status" value="1"/>
</dbReference>
<dbReference type="CDD" id="cd23659">
    <property type="entry name" value="USP_At3g01520-like"/>
    <property type="match status" value="1"/>
</dbReference>
<reference evidence="3" key="1">
    <citation type="submission" date="2020-01" db="EMBL/GenBank/DDBJ databases">
        <title>Genome Sequencing of Three Apophysomyces-Like Fungal Strains Confirms a Novel Fungal Genus in the Mucoromycota with divergent Burkholderia-like Endosymbiotic Bacteria.</title>
        <authorList>
            <person name="Stajich J.E."/>
            <person name="Macias A.M."/>
            <person name="Carter-House D."/>
            <person name="Lovett B."/>
            <person name="Kasson L.R."/>
            <person name="Berry K."/>
            <person name="Grigoriev I."/>
            <person name="Chang Y."/>
            <person name="Spatafora J."/>
            <person name="Kasson M.T."/>
        </authorList>
    </citation>
    <scope>NUCLEOTIDE SEQUENCE</scope>
    <source>
        <strain evidence="3">NRRL A-21654</strain>
    </source>
</reference>
<dbReference type="InterPro" id="IPR006015">
    <property type="entry name" value="Universal_stress_UspA"/>
</dbReference>
<dbReference type="EMBL" id="JABAYA010000216">
    <property type="protein sequence ID" value="KAF7722050.1"/>
    <property type="molecule type" value="Genomic_DNA"/>
</dbReference>
<protein>
    <recommendedName>
        <fullName evidence="2">UspA domain-containing protein</fullName>
    </recommendedName>
</protein>
<proteinExistence type="predicted"/>
<dbReference type="PRINTS" id="PR01438">
    <property type="entry name" value="UNVRSLSTRESS"/>
</dbReference>
<dbReference type="InterPro" id="IPR006016">
    <property type="entry name" value="UspA"/>
</dbReference>
<dbReference type="Gene3D" id="3.40.50.620">
    <property type="entry name" value="HUPs"/>
    <property type="match status" value="1"/>
</dbReference>
<comment type="caution">
    <text evidence="3">The sequence shown here is derived from an EMBL/GenBank/DDBJ whole genome shotgun (WGS) entry which is preliminary data.</text>
</comment>
<dbReference type="AlphaFoldDB" id="A0A8H7BL25"/>
<sequence length="188" mass="21984">MDDPRKKRESLVQQFRHDEDAQNKLDRVIVISVDEKSAEYITDWALTNFIDKQRDLVILVHVRNIDLPLAPYINPTGFVEDLDDKKREESHRLLETYAPRFLNQKIAFKAVAMIGEPKVEIIRKVQEIQADVLIMGSRHHGLIQRTLLGSVSDYCVHRCPCSTIIVRPEQEQTEPPRRRSIFSRRESR</sequence>
<dbReference type="PANTHER" id="PTHR31964:SF113">
    <property type="entry name" value="USPA DOMAIN-CONTAINING PROTEIN"/>
    <property type="match status" value="1"/>
</dbReference>
<evidence type="ECO:0000259" key="2">
    <source>
        <dbReference type="Pfam" id="PF00582"/>
    </source>
</evidence>
<feature type="domain" description="UspA" evidence="2">
    <location>
        <begin position="29"/>
        <end position="167"/>
    </location>
</feature>
<dbReference type="InterPro" id="IPR014729">
    <property type="entry name" value="Rossmann-like_a/b/a_fold"/>
</dbReference>
<evidence type="ECO:0000313" key="4">
    <source>
        <dbReference type="Proteomes" id="UP000605846"/>
    </source>
</evidence>
<evidence type="ECO:0000256" key="1">
    <source>
        <dbReference type="SAM" id="MobiDB-lite"/>
    </source>
</evidence>
<evidence type="ECO:0000313" key="3">
    <source>
        <dbReference type="EMBL" id="KAF7722050.1"/>
    </source>
</evidence>
<organism evidence="3 4">
    <name type="scientific">Apophysomyces ossiformis</name>
    <dbReference type="NCBI Taxonomy" id="679940"/>
    <lineage>
        <taxon>Eukaryota</taxon>
        <taxon>Fungi</taxon>
        <taxon>Fungi incertae sedis</taxon>
        <taxon>Mucoromycota</taxon>
        <taxon>Mucoromycotina</taxon>
        <taxon>Mucoromycetes</taxon>
        <taxon>Mucorales</taxon>
        <taxon>Mucorineae</taxon>
        <taxon>Mucoraceae</taxon>
        <taxon>Apophysomyces</taxon>
    </lineage>
</organism>
<keyword evidence="4" id="KW-1185">Reference proteome</keyword>
<feature type="region of interest" description="Disordered" evidence="1">
    <location>
        <begin position="169"/>
        <end position="188"/>
    </location>
</feature>
<dbReference type="Pfam" id="PF00582">
    <property type="entry name" value="Usp"/>
    <property type="match status" value="1"/>
</dbReference>
<dbReference type="Proteomes" id="UP000605846">
    <property type="component" value="Unassembled WGS sequence"/>
</dbReference>
<name>A0A8H7BL25_9FUNG</name>
<accession>A0A8H7BL25</accession>
<gene>
    <name evidence="3" type="ORF">EC973_003732</name>
</gene>
<dbReference type="OrthoDB" id="843225at2759"/>
<dbReference type="SUPFAM" id="SSF52402">
    <property type="entry name" value="Adenine nucleotide alpha hydrolases-like"/>
    <property type="match status" value="1"/>
</dbReference>